<dbReference type="InterPro" id="IPR010187">
    <property type="entry name" value="Various_sel_PB"/>
</dbReference>
<evidence type="ECO:0000256" key="2">
    <source>
        <dbReference type="ARBA" id="ARBA00023002"/>
    </source>
</evidence>
<organism evidence="3 4">
    <name type="scientific">Candidatus Segetimicrobium genomatis</name>
    <dbReference type="NCBI Taxonomy" id="2569760"/>
    <lineage>
        <taxon>Bacteria</taxon>
        <taxon>Bacillati</taxon>
        <taxon>Candidatus Sysuimicrobiota</taxon>
        <taxon>Candidatus Sysuimicrobiia</taxon>
        <taxon>Candidatus Sysuimicrobiales</taxon>
        <taxon>Candidatus Segetimicrobiaceae</taxon>
        <taxon>Candidatus Segetimicrobium</taxon>
    </lineage>
</organism>
<dbReference type="Pfam" id="PF07355">
    <property type="entry name" value="GRDB"/>
    <property type="match status" value="1"/>
</dbReference>
<evidence type="ECO:0000313" key="4">
    <source>
        <dbReference type="Proteomes" id="UP000315217"/>
    </source>
</evidence>
<dbReference type="AlphaFoldDB" id="A0A537LUD6"/>
<evidence type="ECO:0000313" key="3">
    <source>
        <dbReference type="EMBL" id="TMJ11623.1"/>
    </source>
</evidence>
<accession>A0A537LUD6</accession>
<dbReference type="GO" id="GO:0050485">
    <property type="term" value="F:oxidoreductase activity, acting on X-H and Y-H to form an X-Y bond, with a disulfide as acceptor"/>
    <property type="evidence" value="ECO:0007669"/>
    <property type="project" value="InterPro"/>
</dbReference>
<evidence type="ECO:0000256" key="1">
    <source>
        <dbReference type="ARBA" id="ARBA00022933"/>
    </source>
</evidence>
<keyword evidence="2" id="KW-0560">Oxidoreductase</keyword>
<dbReference type="Proteomes" id="UP000315217">
    <property type="component" value="Unassembled WGS sequence"/>
</dbReference>
<protein>
    <submittedName>
        <fullName evidence="3">Glycine/betaine/sarcosine/D-proline family reductase selenoprotein B</fullName>
    </submittedName>
</protein>
<dbReference type="NCBIfam" id="TIGR01918">
    <property type="entry name" value="various_sel_PB"/>
    <property type="match status" value="1"/>
</dbReference>
<dbReference type="EMBL" id="VBAI01000055">
    <property type="protein sequence ID" value="TMJ11623.1"/>
    <property type="molecule type" value="Genomic_DNA"/>
</dbReference>
<gene>
    <name evidence="3" type="ORF">E6G98_04590</name>
</gene>
<reference evidence="3 4" key="1">
    <citation type="journal article" date="2019" name="Nat. Microbiol.">
        <title>Mediterranean grassland soil C-N compound turnover is dependent on rainfall and depth, and is mediated by genomically divergent microorganisms.</title>
        <authorList>
            <person name="Diamond S."/>
            <person name="Andeer P.F."/>
            <person name="Li Z."/>
            <person name="Crits-Christoph A."/>
            <person name="Burstein D."/>
            <person name="Anantharaman K."/>
            <person name="Lane K.R."/>
            <person name="Thomas B.C."/>
            <person name="Pan C."/>
            <person name="Northen T.R."/>
            <person name="Banfield J.F."/>
        </authorList>
    </citation>
    <scope>NUCLEOTIDE SEQUENCE [LARGE SCALE GENOMIC DNA]</scope>
    <source>
        <strain evidence="3">NP_1</strain>
    </source>
</reference>
<keyword evidence="1" id="KW-0712">Selenocysteine</keyword>
<comment type="caution">
    <text evidence="3">The sequence shown here is derived from an EMBL/GenBank/DDBJ whole genome shotgun (WGS) entry which is preliminary data.</text>
</comment>
<proteinExistence type="predicted"/>
<sequence length="345" mass="36669">MLRVGHYINQFFAGIGGEQSANLTPQGRDGPVGPGRALHLLLKDTGAVVSTLICGDSFFNERAAEARTAVRAWMEEIRPDLVIAGPAFAAGRYGVACAEVCRQAAELDIAAVTGMHPENPGLLVHKQAYVVPTGDSAADLARALNVMLPLGQKLASRVPVGPAAVEGYLPRGVRRPGARGEIGAERAIAMLVAKLTAQPFQTEIPVDKYEAVPPAPPIADLRHATIAVVTTGAVVPRGNPDHLKRCSETRWAQYTLAGRDRLSSDEFECVHGGFFNLMASENPNLVLPLDVLRDLQREGKIGNLLDTYFTTTGNDQRLIDCKRNGAEIAAAVQSAGVDGVLLVAT</sequence>
<name>A0A537LUD6_9BACT</name>